<organism evidence="2 3">
    <name type="scientific">Prosthecobacter fusiformis</name>
    <dbReference type="NCBI Taxonomy" id="48464"/>
    <lineage>
        <taxon>Bacteria</taxon>
        <taxon>Pseudomonadati</taxon>
        <taxon>Verrucomicrobiota</taxon>
        <taxon>Verrucomicrobiia</taxon>
        <taxon>Verrucomicrobiales</taxon>
        <taxon>Verrucomicrobiaceae</taxon>
        <taxon>Prosthecobacter</taxon>
    </lineage>
</organism>
<gene>
    <name evidence="2" type="ORF">EI77_03300</name>
</gene>
<proteinExistence type="predicted"/>
<evidence type="ECO:0000313" key="3">
    <source>
        <dbReference type="Proteomes" id="UP000295662"/>
    </source>
</evidence>
<keyword evidence="3" id="KW-1185">Reference proteome</keyword>
<feature type="chain" id="PRO_5020218161" evidence="1">
    <location>
        <begin position="38"/>
        <end position="261"/>
    </location>
</feature>
<reference evidence="2 3" key="1">
    <citation type="submission" date="2019-03" db="EMBL/GenBank/DDBJ databases">
        <title>Genomic Encyclopedia of Archaeal and Bacterial Type Strains, Phase II (KMG-II): from individual species to whole genera.</title>
        <authorList>
            <person name="Goeker M."/>
        </authorList>
    </citation>
    <scope>NUCLEOTIDE SEQUENCE [LARGE SCALE GENOMIC DNA]</scope>
    <source>
        <strain evidence="2 3">ATCC 25309</strain>
    </source>
</reference>
<dbReference type="NCBIfam" id="TIGR02595">
    <property type="entry name" value="PEP_CTERM"/>
    <property type="match status" value="1"/>
</dbReference>
<sequence>MVFSSQQNQPFAQPRKASKRALLAVFFCVLTCITGHAQTLNLISADITYSIQGDYTPSGSPAENINYGSTLNLLTQPNFEFSVSPWGGSMAVDFDFVGGSSTGFSFSFLGLSGFGIGNSASYDVSAATSFNYSILFELDSAALLDLGMSYTGYTNSMAYSPLSPGRDASVTFEYFGTNGWEVLASHDGTSYITQAVDFYQTVGPGTYRLSGTGLAHAGVLDANSSVNISPAPVPEPSALLLLGITGWLVVNRRSRSSKYHA</sequence>
<evidence type="ECO:0000256" key="1">
    <source>
        <dbReference type="SAM" id="SignalP"/>
    </source>
</evidence>
<comment type="caution">
    <text evidence="2">The sequence shown here is derived from an EMBL/GenBank/DDBJ whole genome shotgun (WGS) entry which is preliminary data.</text>
</comment>
<accession>A0A4V3FES6</accession>
<name>A0A4V3FES6_9BACT</name>
<feature type="signal peptide" evidence="1">
    <location>
        <begin position="1"/>
        <end position="37"/>
    </location>
</feature>
<dbReference type="InterPro" id="IPR013424">
    <property type="entry name" value="Ice-binding_C"/>
</dbReference>
<dbReference type="Proteomes" id="UP000295662">
    <property type="component" value="Unassembled WGS sequence"/>
</dbReference>
<dbReference type="AlphaFoldDB" id="A0A4V3FES6"/>
<dbReference type="EMBL" id="SOCA01000006">
    <property type="protein sequence ID" value="TDU68183.1"/>
    <property type="molecule type" value="Genomic_DNA"/>
</dbReference>
<dbReference type="RefSeq" id="WP_133796321.1">
    <property type="nucleotide sequence ID" value="NZ_SOCA01000006.1"/>
</dbReference>
<protein>
    <submittedName>
        <fullName evidence="2">Putative secreted protein with PEP-CTERM sorting signal</fullName>
    </submittedName>
</protein>
<evidence type="ECO:0000313" key="2">
    <source>
        <dbReference type="EMBL" id="TDU68183.1"/>
    </source>
</evidence>
<keyword evidence="1" id="KW-0732">Signal</keyword>